<dbReference type="Pfam" id="PF13086">
    <property type="entry name" value="AAA_11"/>
    <property type="match status" value="2"/>
</dbReference>
<evidence type="ECO:0000313" key="3">
    <source>
        <dbReference type="EMBL" id="MBK9981205.1"/>
    </source>
</evidence>
<dbReference type="Proteomes" id="UP000808337">
    <property type="component" value="Unassembled WGS sequence"/>
</dbReference>
<reference evidence="3 4" key="1">
    <citation type="submission" date="2020-10" db="EMBL/GenBank/DDBJ databases">
        <title>Connecting structure to function with the recovery of over 1000 high-quality activated sludge metagenome-assembled genomes encoding full-length rRNA genes using long-read sequencing.</title>
        <authorList>
            <person name="Singleton C.M."/>
            <person name="Petriglieri F."/>
            <person name="Kristensen J.M."/>
            <person name="Kirkegaard R.H."/>
            <person name="Michaelsen T.Y."/>
            <person name="Andersen M.H."/>
            <person name="Karst S.M."/>
            <person name="Dueholm M.S."/>
            <person name="Nielsen P.H."/>
            <person name="Albertsen M."/>
        </authorList>
    </citation>
    <scope>NUCLEOTIDE SEQUENCE [LARGE SCALE GENOMIC DNA]</scope>
    <source>
        <strain evidence="3">Ribe_18-Q3-R11-54_MAXAC.273</strain>
    </source>
</reference>
<dbReference type="InterPro" id="IPR047187">
    <property type="entry name" value="SF1_C_Upf1"/>
</dbReference>
<evidence type="ECO:0000259" key="1">
    <source>
        <dbReference type="Pfam" id="PF13086"/>
    </source>
</evidence>
<name>A0A9D7XMH9_9BACT</name>
<evidence type="ECO:0000313" key="4">
    <source>
        <dbReference type="Proteomes" id="UP000808337"/>
    </source>
</evidence>
<proteinExistence type="predicted"/>
<sequence length="1108" mass="126739">MNTRFPGIEKLYQRVLAEIQTDEEKCVYFLKIYNDLVSILTDASALHFNTLFARVSYITSRYQLTKAWSYALQIPRRELKQRQMSDQALLPIVKAAIEYLMAICKTESAETIGKNSILFPALPKLPPARRPGRFKKKFARVVAVEWDKENKLLSILDEEEADKTCILHYCVEGVNDIFSDTLELAIREIGLPIVLGLTDIDCTEENQYIPGYIVIMPDLLIDVTSIAGAWSAGPDPLAVNSIDLFLPSETTEAIMIGQVANYFLDELIRDTDLTYADLFTRSFKIYPIEFVQMTDAKVKNMYNRMQSHFDNIIVSITDRFPVLGIERQNCVIEPSYFSPQYGIKGRLDLYFHHEEEQGASIIELKSGKPFKPNSYGLSSSNYHQTLLYELLIKSVHGPKHHRANYILYSSMTENPLRFAVSVESLQKETIQNRNELVLLQFRMLQLDREGSRDIFEEIDPLRYAELKGFIQKNIATWHEVYSGLSPGEKNYFKAFTSFITREHMLARIGSDNGEGTGGLAGLWLDKVETKEERYQILRGLELIRIDQSDTNTLITFSRSEQTNPLANFRAGDIAVMYPYDPSGQTDPTKHQLHRANVLSVDAKQVVIKLRNIQIHTMQIEKIKYWNLEHDLLDSSFRSLYQSLWTFISSDVTIRQRIFGLLRPPDVKIKKQWTVPDGLTTTQIDVYKEALDAGPLYLLWGPPGTGKTSRMLKSWVWHYFFHTNARIALLAYTNKAVDEICEALHDLGDEVTQHYIRIGSKAATGERYRGRLLDLVIEPMMKRSEIKSLLDNTRIFVATIASLQGKNEIFKLVDFDVAIIDEASQILEPTMVGLLTRFEKTILIGDHMQLPAVSTQSTHLSLIPKGQEWSKRIGLTDKGMSYFERIYRLYSAKGWNHMIGILHEQGRMHAEIQAFANIHVYNQQLRCINPDVQEASLPFITGDQNNPLFNDRIIYIPTVSTLAEVYLKTNQHEAQITIELIEAWQKLIEKKKLGWSIGVITPFRAQIASILHLAHQSKLNMTNVSVDTVERYQGGARDIIIMSCAVNNPQNLTRIMSLNEEGVDRKLNVAMTRARQQFILLGNESILITEHSYRALIGMAVIHTQTKRN</sequence>
<feature type="domain" description="DNA2/NAM7 helicase-like C-terminal" evidence="2">
    <location>
        <begin position="880"/>
        <end position="1083"/>
    </location>
</feature>
<dbReference type="AlphaFoldDB" id="A0A9D7XMH9"/>
<accession>A0A9D7XMH9</accession>
<dbReference type="InterPro" id="IPR041679">
    <property type="entry name" value="DNA2/NAM7-like_C"/>
</dbReference>
<gene>
    <name evidence="3" type="ORF">IPP15_02065</name>
</gene>
<organism evidence="3 4">
    <name type="scientific">Candidatus Opimibacter skivensis</name>
    <dbReference type="NCBI Taxonomy" id="2982028"/>
    <lineage>
        <taxon>Bacteria</taxon>
        <taxon>Pseudomonadati</taxon>
        <taxon>Bacteroidota</taxon>
        <taxon>Saprospiria</taxon>
        <taxon>Saprospirales</taxon>
        <taxon>Saprospiraceae</taxon>
        <taxon>Candidatus Opimibacter</taxon>
    </lineage>
</organism>
<feature type="domain" description="DNA2/NAM7 helicase helicase" evidence="1">
    <location>
        <begin position="781"/>
        <end position="852"/>
    </location>
</feature>
<dbReference type="PANTHER" id="PTHR10887:SF495">
    <property type="entry name" value="HELICASE SENATAXIN ISOFORM X1-RELATED"/>
    <property type="match status" value="1"/>
</dbReference>
<dbReference type="InterPro" id="IPR041677">
    <property type="entry name" value="DNA2/NAM7_AAA_11"/>
</dbReference>
<feature type="domain" description="DNA2/NAM7 helicase helicase" evidence="1">
    <location>
        <begin position="679"/>
        <end position="768"/>
    </location>
</feature>
<dbReference type="SUPFAM" id="SSF52540">
    <property type="entry name" value="P-loop containing nucleoside triphosphate hydrolases"/>
    <property type="match status" value="1"/>
</dbReference>
<protein>
    <submittedName>
        <fullName evidence="3">AAA family ATPase</fullName>
    </submittedName>
</protein>
<dbReference type="PANTHER" id="PTHR10887">
    <property type="entry name" value="DNA2/NAM7 HELICASE FAMILY"/>
    <property type="match status" value="1"/>
</dbReference>
<dbReference type="InterPro" id="IPR027417">
    <property type="entry name" value="P-loop_NTPase"/>
</dbReference>
<dbReference type="InterPro" id="IPR011604">
    <property type="entry name" value="PDDEXK-like_dom_sf"/>
</dbReference>
<dbReference type="CDD" id="cd18808">
    <property type="entry name" value="SF1_C_Upf1"/>
    <property type="match status" value="1"/>
</dbReference>
<dbReference type="GO" id="GO:0004386">
    <property type="term" value="F:helicase activity"/>
    <property type="evidence" value="ECO:0007669"/>
    <property type="project" value="InterPro"/>
</dbReference>
<evidence type="ECO:0000259" key="2">
    <source>
        <dbReference type="Pfam" id="PF13087"/>
    </source>
</evidence>
<dbReference type="EMBL" id="JADKGY010000001">
    <property type="protein sequence ID" value="MBK9981205.1"/>
    <property type="molecule type" value="Genomic_DNA"/>
</dbReference>
<dbReference type="Gene3D" id="3.90.320.10">
    <property type="match status" value="1"/>
</dbReference>
<dbReference type="Gene3D" id="3.40.50.300">
    <property type="entry name" value="P-loop containing nucleotide triphosphate hydrolases"/>
    <property type="match status" value="3"/>
</dbReference>
<dbReference type="InterPro" id="IPR045055">
    <property type="entry name" value="DNA2/NAM7-like"/>
</dbReference>
<comment type="caution">
    <text evidence="3">The sequence shown here is derived from an EMBL/GenBank/DDBJ whole genome shotgun (WGS) entry which is preliminary data.</text>
</comment>
<dbReference type="Pfam" id="PF13087">
    <property type="entry name" value="AAA_12"/>
    <property type="match status" value="1"/>
</dbReference>